<accession>A0A0B6AQX5</accession>
<dbReference type="Pfam" id="PF06386">
    <property type="entry name" value="GvpL_GvpF"/>
    <property type="match status" value="1"/>
</dbReference>
<dbReference type="GeneID" id="93643673"/>
<dbReference type="RefSeq" id="WP_034650546.1">
    <property type="nucleotide sequence ID" value="NZ_BCVB01000006.1"/>
</dbReference>
<sequence length="274" mass="32187">MEKLIYLYGLVPTEEAKEMPFPSLEGMDQNNPIYALYFNDITAFVCDLPSDEYSEEMLKEKIEHDMKWLQDKAMHHHEILLFLQSHYTLLPMKFCTVYKSKDSCQKSIADNKQKTLSSLQLLKRSEEWNIKVYAHTNSLKNYLLTNNETIQKKKEEINTLPPGRQFFERKKIERLIEEETEKEQLSLCDHLHSEISPYAAYHTIKNNWSQKITGESYSMCWNSIYLLSKNNVESFLKAISDKQTFYSEMGLNIEVTGPWPAYHIDTLRSEKDAG</sequence>
<protein>
    <submittedName>
        <fullName evidence="4">Gas vesicle synthesis GvpL/GvpF family protein</fullName>
    </submittedName>
</protein>
<dbReference type="Proteomes" id="UP000031829">
    <property type="component" value="Chromosome"/>
</dbReference>
<evidence type="ECO:0000313" key="4">
    <source>
        <dbReference type="EMBL" id="AJI22244.1"/>
    </source>
</evidence>
<proteinExistence type="inferred from homology"/>
<evidence type="ECO:0000256" key="1">
    <source>
        <dbReference type="ARBA" id="ARBA00022987"/>
    </source>
</evidence>
<evidence type="ECO:0000313" key="5">
    <source>
        <dbReference type="Proteomes" id="UP000031829"/>
    </source>
</evidence>
<dbReference type="PANTHER" id="PTHR36852:SF1">
    <property type="entry name" value="PROTEIN GVPL 2"/>
    <property type="match status" value="1"/>
</dbReference>
<dbReference type="PANTHER" id="PTHR36852">
    <property type="entry name" value="PROTEIN GVPL 2"/>
    <property type="match status" value="1"/>
</dbReference>
<gene>
    <name evidence="4" type="ORF">BG04_154</name>
</gene>
<dbReference type="InterPro" id="IPR009430">
    <property type="entry name" value="GvpL/GvpF"/>
</dbReference>
<comment type="similarity">
    <text evidence="3">Belongs to the gas vesicle GvpF/GvpL family.</text>
</comment>
<dbReference type="GO" id="GO:0031412">
    <property type="term" value="P:gas vesicle organization"/>
    <property type="evidence" value="ECO:0007669"/>
    <property type="project" value="InterPro"/>
</dbReference>
<comment type="subcellular location">
    <subcellularLocation>
        <location evidence="2">Gas vesicle</location>
    </subcellularLocation>
</comment>
<dbReference type="GO" id="GO:0031411">
    <property type="term" value="C:gas vesicle"/>
    <property type="evidence" value="ECO:0007669"/>
    <property type="project" value="UniProtKB-SubCell"/>
</dbReference>
<keyword evidence="1" id="KW-0304">Gas vesicle</keyword>
<reference evidence="4 5" key="1">
    <citation type="journal article" date="2015" name="Genome Announc.">
        <title>Complete genome sequences for 35 biothreat assay-relevant bacillus species.</title>
        <authorList>
            <person name="Johnson S.L."/>
            <person name="Daligault H.E."/>
            <person name="Davenport K.W."/>
            <person name="Jaissle J."/>
            <person name="Frey K.G."/>
            <person name="Ladner J.T."/>
            <person name="Broomall S.M."/>
            <person name="Bishop-Lilly K.A."/>
            <person name="Bruce D.C."/>
            <person name="Gibbons H.S."/>
            <person name="Coyne S.R."/>
            <person name="Lo C.C."/>
            <person name="Meincke L."/>
            <person name="Munk A.C."/>
            <person name="Koroleva G.I."/>
            <person name="Rosenzweig C.N."/>
            <person name="Palacios G.F."/>
            <person name="Redden C.L."/>
            <person name="Minogue T.D."/>
            <person name="Chain P.S."/>
        </authorList>
    </citation>
    <scope>NUCLEOTIDE SEQUENCE [LARGE SCALE GENOMIC DNA]</scope>
    <source>
        <strain evidence="5">ATCC 14581 / DSM 32 / JCM 2506 / NBRC 15308 / NCIMB 9376 / NCTC 10342 / NRRL B-14308 / VKM B-512</strain>
    </source>
</reference>
<dbReference type="AlphaFoldDB" id="A0A0B6AQX5"/>
<evidence type="ECO:0000256" key="2">
    <source>
        <dbReference type="ARBA" id="ARBA00035108"/>
    </source>
</evidence>
<dbReference type="EMBL" id="CP009920">
    <property type="protein sequence ID" value="AJI22244.1"/>
    <property type="molecule type" value="Genomic_DNA"/>
</dbReference>
<evidence type="ECO:0000256" key="3">
    <source>
        <dbReference type="ARBA" id="ARBA00035643"/>
    </source>
</evidence>
<organism evidence="4 5">
    <name type="scientific">Priestia megaterium (strain ATCC 14581 / DSM 32 / CCUG 1817 / JCM 2506 / NBRC 15308 / NCIMB 9376 / NCTC 10342 / NRRL B-14308 / VKM B-512 / Ford 19)</name>
    <name type="common">Bacillus megaterium</name>
    <dbReference type="NCBI Taxonomy" id="1348623"/>
    <lineage>
        <taxon>Bacteria</taxon>
        <taxon>Bacillati</taxon>
        <taxon>Bacillota</taxon>
        <taxon>Bacilli</taxon>
        <taxon>Bacillales</taxon>
        <taxon>Bacillaceae</taxon>
        <taxon>Priestia</taxon>
    </lineage>
</organism>
<dbReference type="KEGG" id="bmeg:BG04_154"/>
<name>A0A0B6AQX5_PRIM2</name>
<dbReference type="HOGENOM" id="CLU_065736_0_0_9"/>